<dbReference type="SMART" id="SM00388">
    <property type="entry name" value="HisKA"/>
    <property type="match status" value="1"/>
</dbReference>
<protein>
    <recommendedName>
        <fullName evidence="3">histidine kinase</fullName>
        <ecNumber evidence="3">2.7.13.3</ecNumber>
    </recommendedName>
</protein>
<dbReference type="Proteomes" id="UP000641025">
    <property type="component" value="Unassembled WGS sequence"/>
</dbReference>
<evidence type="ECO:0000256" key="3">
    <source>
        <dbReference type="ARBA" id="ARBA00012438"/>
    </source>
</evidence>
<keyword evidence="6" id="KW-0808">Transferase</keyword>
<reference evidence="15 16" key="1">
    <citation type="submission" date="2020-12" db="EMBL/GenBank/DDBJ databases">
        <title>Geomonas sp. Red259, isolated from paddy soil.</title>
        <authorList>
            <person name="Xu Z."/>
            <person name="Zhang Z."/>
            <person name="Masuda Y."/>
            <person name="Itoh H."/>
            <person name="Senoo K."/>
        </authorList>
    </citation>
    <scope>NUCLEOTIDE SEQUENCE [LARGE SCALE GENOMIC DNA]</scope>
    <source>
        <strain evidence="15 16">Red259</strain>
    </source>
</reference>
<dbReference type="SMART" id="SM00387">
    <property type="entry name" value="HATPase_c"/>
    <property type="match status" value="1"/>
</dbReference>
<evidence type="ECO:0000256" key="1">
    <source>
        <dbReference type="ARBA" id="ARBA00000085"/>
    </source>
</evidence>
<evidence type="ECO:0000256" key="5">
    <source>
        <dbReference type="ARBA" id="ARBA00022553"/>
    </source>
</evidence>
<evidence type="ECO:0000256" key="8">
    <source>
        <dbReference type="ARBA" id="ARBA00022741"/>
    </source>
</evidence>
<organism evidence="15 16">
    <name type="scientific">Geomonas propionica</name>
    <dbReference type="NCBI Taxonomy" id="2798582"/>
    <lineage>
        <taxon>Bacteria</taxon>
        <taxon>Pseudomonadati</taxon>
        <taxon>Thermodesulfobacteriota</taxon>
        <taxon>Desulfuromonadia</taxon>
        <taxon>Geobacterales</taxon>
        <taxon>Geobacteraceae</taxon>
        <taxon>Geomonas</taxon>
    </lineage>
</organism>
<keyword evidence="12" id="KW-0902">Two-component regulatory system</keyword>
<keyword evidence="8" id="KW-0547">Nucleotide-binding</keyword>
<gene>
    <name evidence="15" type="ORF">JFN90_11795</name>
</gene>
<name>A0ABS0YSE5_9BACT</name>
<proteinExistence type="predicted"/>
<evidence type="ECO:0000313" key="16">
    <source>
        <dbReference type="Proteomes" id="UP000641025"/>
    </source>
</evidence>
<keyword evidence="13" id="KW-0472">Membrane</keyword>
<evidence type="ECO:0000256" key="4">
    <source>
        <dbReference type="ARBA" id="ARBA00022475"/>
    </source>
</evidence>
<evidence type="ECO:0000256" key="9">
    <source>
        <dbReference type="ARBA" id="ARBA00022777"/>
    </source>
</evidence>
<dbReference type="SUPFAM" id="SSF103190">
    <property type="entry name" value="Sensory domain-like"/>
    <property type="match status" value="1"/>
</dbReference>
<keyword evidence="11 13" id="KW-1133">Transmembrane helix</keyword>
<dbReference type="Gene3D" id="3.30.565.10">
    <property type="entry name" value="Histidine kinase-like ATPase, C-terminal domain"/>
    <property type="match status" value="1"/>
</dbReference>
<dbReference type="SUPFAM" id="SSF47384">
    <property type="entry name" value="Homodimeric domain of signal transducing histidine kinase"/>
    <property type="match status" value="1"/>
</dbReference>
<dbReference type="CDD" id="cd00075">
    <property type="entry name" value="HATPase"/>
    <property type="match status" value="1"/>
</dbReference>
<keyword evidence="16" id="KW-1185">Reference proteome</keyword>
<dbReference type="PRINTS" id="PR00344">
    <property type="entry name" value="BCTRLSENSOR"/>
</dbReference>
<dbReference type="EMBL" id="JAEMHK010000008">
    <property type="protein sequence ID" value="MBJ6800813.1"/>
    <property type="molecule type" value="Genomic_DNA"/>
</dbReference>
<dbReference type="EC" id="2.7.13.3" evidence="3"/>
<keyword evidence="9" id="KW-0418">Kinase</keyword>
<dbReference type="GO" id="GO:0005524">
    <property type="term" value="F:ATP binding"/>
    <property type="evidence" value="ECO:0007669"/>
    <property type="project" value="UniProtKB-KW"/>
</dbReference>
<dbReference type="Pfam" id="PF02518">
    <property type="entry name" value="HATPase_c"/>
    <property type="match status" value="1"/>
</dbReference>
<keyword evidence="10 15" id="KW-0067">ATP-binding</keyword>
<evidence type="ECO:0000259" key="14">
    <source>
        <dbReference type="PROSITE" id="PS50109"/>
    </source>
</evidence>
<feature type="domain" description="Histidine kinase" evidence="14">
    <location>
        <begin position="201"/>
        <end position="406"/>
    </location>
</feature>
<evidence type="ECO:0000256" key="2">
    <source>
        <dbReference type="ARBA" id="ARBA00004651"/>
    </source>
</evidence>
<keyword evidence="5" id="KW-0597">Phosphoprotein</keyword>
<dbReference type="PROSITE" id="PS50109">
    <property type="entry name" value="HIS_KIN"/>
    <property type="match status" value="1"/>
</dbReference>
<sequence>MFRKAILLLGVAVTCCLLWFAVYDYRQAGPIARENLRGLALSLTTAIEKLAANDPSLETLHSFHPPDVAYFALVDRRGVYRFHSNHDLVGTTVAHGSAKESALLNWSETSVVLGTGERAYQFASPVNVSGEPFLLVLTLHTYRSDAVTRRARLNMTIVVALVVVGWLLSLGLSRYARRQERHEEELARREALAKLGEMGAMLAHEIRNPLAGIKGFAQVIAAKPQESRNGAFAQSIVTEAVRLESLVSELLLYAAHEPGTPNDFLLAPLIEHTVSLCGPDAGNGNVGITLNCPADLLVRCNRDRIEQALLNLVHNALQAMAQGGELCVIAAPSGKNAVITIEDNGHGIAEEHLPLVFEPFFTTKSRGTGLGLALCKKIVEANGGKITLKSRVGEGTVVTMVLPRAR</sequence>
<evidence type="ECO:0000256" key="13">
    <source>
        <dbReference type="SAM" id="Phobius"/>
    </source>
</evidence>
<dbReference type="CDD" id="cd00082">
    <property type="entry name" value="HisKA"/>
    <property type="match status" value="1"/>
</dbReference>
<dbReference type="InterPro" id="IPR005467">
    <property type="entry name" value="His_kinase_dom"/>
</dbReference>
<evidence type="ECO:0000256" key="12">
    <source>
        <dbReference type="ARBA" id="ARBA00023012"/>
    </source>
</evidence>
<dbReference type="PANTHER" id="PTHR43065">
    <property type="entry name" value="SENSOR HISTIDINE KINASE"/>
    <property type="match status" value="1"/>
</dbReference>
<keyword evidence="4" id="KW-1003">Cell membrane</keyword>
<dbReference type="Gene3D" id="1.10.287.130">
    <property type="match status" value="1"/>
</dbReference>
<dbReference type="InterPro" id="IPR003661">
    <property type="entry name" value="HisK_dim/P_dom"/>
</dbReference>
<evidence type="ECO:0000256" key="11">
    <source>
        <dbReference type="ARBA" id="ARBA00022989"/>
    </source>
</evidence>
<dbReference type="InterPro" id="IPR036097">
    <property type="entry name" value="HisK_dim/P_sf"/>
</dbReference>
<comment type="caution">
    <text evidence="15">The sequence shown here is derived from an EMBL/GenBank/DDBJ whole genome shotgun (WGS) entry which is preliminary data.</text>
</comment>
<dbReference type="PANTHER" id="PTHR43065:SF10">
    <property type="entry name" value="PEROXIDE STRESS-ACTIVATED HISTIDINE KINASE MAK3"/>
    <property type="match status" value="1"/>
</dbReference>
<dbReference type="InterPro" id="IPR004358">
    <property type="entry name" value="Sig_transdc_His_kin-like_C"/>
</dbReference>
<feature type="transmembrane region" description="Helical" evidence="13">
    <location>
        <begin position="153"/>
        <end position="172"/>
    </location>
</feature>
<accession>A0ABS0YSE5</accession>
<dbReference type="InterPro" id="IPR036890">
    <property type="entry name" value="HATPase_C_sf"/>
</dbReference>
<comment type="subcellular location">
    <subcellularLocation>
        <location evidence="2">Cell membrane</location>
        <topology evidence="2">Multi-pass membrane protein</topology>
    </subcellularLocation>
</comment>
<dbReference type="RefSeq" id="WP_199395318.1">
    <property type="nucleotide sequence ID" value="NZ_JAEMHK010000008.1"/>
</dbReference>
<keyword evidence="7 13" id="KW-0812">Transmembrane</keyword>
<dbReference type="InterPro" id="IPR003594">
    <property type="entry name" value="HATPase_dom"/>
</dbReference>
<evidence type="ECO:0000256" key="7">
    <source>
        <dbReference type="ARBA" id="ARBA00022692"/>
    </source>
</evidence>
<dbReference type="InterPro" id="IPR029151">
    <property type="entry name" value="Sensor-like_sf"/>
</dbReference>
<evidence type="ECO:0000256" key="6">
    <source>
        <dbReference type="ARBA" id="ARBA00022679"/>
    </source>
</evidence>
<comment type="catalytic activity">
    <reaction evidence="1">
        <text>ATP + protein L-histidine = ADP + protein N-phospho-L-histidine.</text>
        <dbReference type="EC" id="2.7.13.3"/>
    </reaction>
</comment>
<evidence type="ECO:0000256" key="10">
    <source>
        <dbReference type="ARBA" id="ARBA00022840"/>
    </source>
</evidence>
<dbReference type="Pfam" id="PF00512">
    <property type="entry name" value="HisKA"/>
    <property type="match status" value="1"/>
</dbReference>
<dbReference type="SUPFAM" id="SSF55874">
    <property type="entry name" value="ATPase domain of HSP90 chaperone/DNA topoisomerase II/histidine kinase"/>
    <property type="match status" value="1"/>
</dbReference>
<evidence type="ECO:0000313" key="15">
    <source>
        <dbReference type="EMBL" id="MBJ6800813.1"/>
    </source>
</evidence>